<dbReference type="RefSeq" id="WP_073880935.1">
    <property type="nucleotide sequence ID" value="NZ_MPNT01000055.1"/>
</dbReference>
<dbReference type="InterPro" id="IPR009057">
    <property type="entry name" value="Homeodomain-like_sf"/>
</dbReference>
<keyword evidence="1 2" id="KW-0238">DNA-binding</keyword>
<dbReference type="PROSITE" id="PS50977">
    <property type="entry name" value="HTH_TETR_2"/>
    <property type="match status" value="1"/>
</dbReference>
<dbReference type="AlphaFoldDB" id="A0A1Q4H9E5"/>
<evidence type="ECO:0000256" key="1">
    <source>
        <dbReference type="ARBA" id="ARBA00023125"/>
    </source>
</evidence>
<dbReference type="GO" id="GO:0000976">
    <property type="term" value="F:transcription cis-regulatory region binding"/>
    <property type="evidence" value="ECO:0007669"/>
    <property type="project" value="TreeGrafter"/>
</dbReference>
<dbReference type="SUPFAM" id="SSF46689">
    <property type="entry name" value="Homeodomain-like"/>
    <property type="match status" value="1"/>
</dbReference>
<dbReference type="Gene3D" id="1.10.357.10">
    <property type="entry name" value="Tetracycline Repressor, domain 2"/>
    <property type="match status" value="1"/>
</dbReference>
<dbReference type="InterPro" id="IPR036271">
    <property type="entry name" value="Tet_transcr_reg_TetR-rel_C_sf"/>
</dbReference>
<dbReference type="Proteomes" id="UP000186438">
    <property type="component" value="Unassembled WGS sequence"/>
</dbReference>
<evidence type="ECO:0000313" key="4">
    <source>
        <dbReference type="EMBL" id="OJZ64123.1"/>
    </source>
</evidence>
<gene>
    <name evidence="4" type="ORF">BRW65_29285</name>
</gene>
<dbReference type="OrthoDB" id="1669699at2"/>
<accession>A0A1Q4H9E5</accession>
<dbReference type="PANTHER" id="PTHR30055:SF200">
    <property type="entry name" value="HTH-TYPE TRANSCRIPTIONAL REPRESSOR BDCR"/>
    <property type="match status" value="1"/>
</dbReference>
<organism evidence="4 5">
    <name type="scientific">Mycobacterium paraffinicum</name>
    <dbReference type="NCBI Taxonomy" id="53378"/>
    <lineage>
        <taxon>Bacteria</taxon>
        <taxon>Bacillati</taxon>
        <taxon>Actinomycetota</taxon>
        <taxon>Actinomycetes</taxon>
        <taxon>Mycobacteriales</taxon>
        <taxon>Mycobacteriaceae</taxon>
        <taxon>Mycobacterium</taxon>
    </lineage>
</organism>
<dbReference type="InterPro" id="IPR041490">
    <property type="entry name" value="KstR2_TetR_C"/>
</dbReference>
<dbReference type="InterPro" id="IPR050109">
    <property type="entry name" value="HTH-type_TetR-like_transc_reg"/>
</dbReference>
<proteinExistence type="predicted"/>
<keyword evidence="5" id="KW-1185">Reference proteome</keyword>
<feature type="domain" description="HTH tetR-type" evidence="3">
    <location>
        <begin position="16"/>
        <end position="76"/>
    </location>
</feature>
<name>A0A1Q4H9E5_9MYCO</name>
<feature type="DNA-binding region" description="H-T-H motif" evidence="2">
    <location>
        <begin position="39"/>
        <end position="58"/>
    </location>
</feature>
<evidence type="ECO:0000313" key="5">
    <source>
        <dbReference type="Proteomes" id="UP000186438"/>
    </source>
</evidence>
<dbReference type="PRINTS" id="PR00455">
    <property type="entry name" value="HTHTETR"/>
</dbReference>
<dbReference type="STRING" id="53378.BRW65_29285"/>
<comment type="caution">
    <text evidence="4">The sequence shown here is derived from an EMBL/GenBank/DDBJ whole genome shotgun (WGS) entry which is preliminary data.</text>
</comment>
<dbReference type="SUPFAM" id="SSF48498">
    <property type="entry name" value="Tetracyclin repressor-like, C-terminal domain"/>
    <property type="match status" value="1"/>
</dbReference>
<dbReference type="GO" id="GO:0003700">
    <property type="term" value="F:DNA-binding transcription factor activity"/>
    <property type="evidence" value="ECO:0007669"/>
    <property type="project" value="TreeGrafter"/>
</dbReference>
<dbReference type="InterPro" id="IPR001647">
    <property type="entry name" value="HTH_TetR"/>
</dbReference>
<evidence type="ECO:0000256" key="2">
    <source>
        <dbReference type="PROSITE-ProRule" id="PRU00335"/>
    </source>
</evidence>
<evidence type="ECO:0000259" key="3">
    <source>
        <dbReference type="PROSITE" id="PS50977"/>
    </source>
</evidence>
<dbReference type="Pfam" id="PF00440">
    <property type="entry name" value="TetR_N"/>
    <property type="match status" value="1"/>
</dbReference>
<dbReference type="PANTHER" id="PTHR30055">
    <property type="entry name" value="HTH-TYPE TRANSCRIPTIONAL REGULATOR RUTR"/>
    <property type="match status" value="1"/>
</dbReference>
<dbReference type="Pfam" id="PF17932">
    <property type="entry name" value="TetR_C_24"/>
    <property type="match status" value="1"/>
</dbReference>
<reference evidence="4 5" key="1">
    <citation type="submission" date="2016-11" db="EMBL/GenBank/DDBJ databases">
        <title>Genome sequences of unsequenced Mycobacteria.</title>
        <authorList>
            <person name="Greninger A.L."/>
            <person name="Fang F."/>
            <person name="Jerome K.R."/>
        </authorList>
    </citation>
    <scope>NUCLEOTIDE SEQUENCE [LARGE SCALE GENOMIC DNA]</scope>
    <source>
        <strain evidence="4 5">M11</strain>
    </source>
</reference>
<dbReference type="EMBL" id="MPNT01000055">
    <property type="protein sequence ID" value="OJZ64123.1"/>
    <property type="molecule type" value="Genomic_DNA"/>
</dbReference>
<sequence length="216" mass="23552">MGEVQTRGDASQIGTSRAAARIRTAAVEIFAQRGYGATSLRDIATRLGLSPGAVYPHYKTKESLLYAISLEGHTAALAAVTIDHSEAGGPVSQLERAVGAYVEWHAVNHALARVVQYELRSLSQAHYRQIATIRKKTTAVFSDIIQKGVRAGDFDVEDVDAAVLAISSLCIDVSRWFPTRRRRDPSELASTYVGLVMHMLMVRTSQQPKACRPPSC</sequence>
<protein>
    <submittedName>
        <fullName evidence="4">TetR family transcriptional regulator</fullName>
    </submittedName>
</protein>